<dbReference type="GO" id="GO:0006281">
    <property type="term" value="P:DNA repair"/>
    <property type="evidence" value="ECO:0007669"/>
    <property type="project" value="UniProtKB-KW"/>
</dbReference>
<evidence type="ECO:0000313" key="17">
    <source>
        <dbReference type="Proteomes" id="UP000011518"/>
    </source>
</evidence>
<keyword evidence="4" id="KW-0158">Chromosome</keyword>
<feature type="domain" description="CUE" evidence="13">
    <location>
        <begin position="157"/>
        <end position="199"/>
    </location>
</feature>
<keyword evidence="6" id="KW-0378">Hydrolase</keyword>
<proteinExistence type="inferred from homology"/>
<dbReference type="GO" id="GO:0043130">
    <property type="term" value="F:ubiquitin binding"/>
    <property type="evidence" value="ECO:0007669"/>
    <property type="project" value="InterPro"/>
</dbReference>
<feature type="compositionally biased region" description="Basic and acidic residues" evidence="12">
    <location>
        <begin position="226"/>
        <end position="238"/>
    </location>
</feature>
<dbReference type="eggNOG" id="KOG0389">
    <property type="taxonomic scope" value="Eukaryota"/>
</dbReference>
<feature type="compositionally biased region" description="Polar residues" evidence="12">
    <location>
        <begin position="314"/>
        <end position="323"/>
    </location>
</feature>
<dbReference type="EC" id="3.6.4.12" evidence="3"/>
<name>L8YCA5_TUPCH</name>
<feature type="region of interest" description="Disordered" evidence="12">
    <location>
        <begin position="1"/>
        <end position="82"/>
    </location>
</feature>
<evidence type="ECO:0000313" key="16">
    <source>
        <dbReference type="EMBL" id="ELV12595.1"/>
    </source>
</evidence>
<dbReference type="Proteomes" id="UP000011518">
    <property type="component" value="Unassembled WGS sequence"/>
</dbReference>
<evidence type="ECO:0000256" key="8">
    <source>
        <dbReference type="ARBA" id="ARBA00022853"/>
    </source>
</evidence>
<feature type="domain" description="Helicase C-terminal" evidence="15">
    <location>
        <begin position="749"/>
        <end position="901"/>
    </location>
</feature>
<accession>L8YCA5</accession>
<evidence type="ECO:0000259" key="13">
    <source>
        <dbReference type="PROSITE" id="PS51140"/>
    </source>
</evidence>
<evidence type="ECO:0000256" key="6">
    <source>
        <dbReference type="ARBA" id="ARBA00022801"/>
    </source>
</evidence>
<keyword evidence="17" id="KW-1185">Reference proteome</keyword>
<evidence type="ECO:0000256" key="10">
    <source>
        <dbReference type="ARBA" id="ARBA00023204"/>
    </source>
</evidence>
<sequence length="965" mass="110788">MNLFNLDRFRFEKRNKIEEAPEATPQPSQPGPSSPITLSAEEENAEGEVSRANTPDSDITEKTEDSSVPEPPDNERKTSISYFENQKGIQYIDLSSDSEDVVSPNCSSTVQEKKFNKDTVIIVSEPSEDEESQGFPSMAHRNNDISELDDLSELEDLKDAKLQTLKELFPQRSDNDLLKLIESTSTMDGAIAAALLMFGDAGGGPRKRKLSSSSEPYEEDEFNDDQSLKKTRLDHGEESNESAESSSNWEKQESIVLKLQKEFPHFDKQELREVLKEHEWMYTEALESLKVFAADQDMQYASQSEVPNGKEVSSRSQNYPKNATKTKLKQKLSMKTQNGFNKKRKKNVFNPKRVIEDSEYDSGSDVGSSLDEDYSSGEEVMEDGYKGKILHFLQDASIGELTLIPQCSQKKAQKITELRPFNSWEALFTKMSKTNGLSEDLIWHCKTLIQERDVVIRLMNKCEDISNKLTKQVTMLTGNGGGWNIEQPSILNQRYNCAISSSDDRSLFRRLKLNYAIFDEGHMLKNMGSIRYQHLMTINANNRLLLTGTPVQNNLLELMSLLNFVMPHMFSSSTSEIRRMFSSKTKSADEQSIYEKERIAHAKQIIKPFILRRVKEEVLKQLPPKKDRIELCAMSEKQEQLYLDLFNRLKKSINNLEKNTEMCNVMMQLRKMANHPLLHRQYYTAEKLKEMSQLMLKEPTHCEANPDLIFEDMEVMTDFELHVLCKQYRHINSFQLDMDLILDSGKFRALGRILSELKQKGDRVVLFSQFTMMLDILEVLLKHQQHRYIRLDGKTQISERIHLIDEFNTDMDIFVFLLSTKAGGLGINLTSANVVILHDIDCNPYNDKQAEDRCHRVGQTKEVLVIKLISQGTIEESMLKINQQKLKLEQDMTTVDEGKLFVSGNFIVRLYRLDIKFVIVRGSNGARVRCYDPVWDEKLSSSLSSSSCRLSMRSVGDIFLARQWR</sequence>
<feature type="region of interest" description="Disordered" evidence="12">
    <location>
        <begin position="302"/>
        <end position="343"/>
    </location>
</feature>
<dbReference type="PANTHER" id="PTHR10799">
    <property type="entry name" value="SNF2/RAD54 HELICASE FAMILY"/>
    <property type="match status" value="1"/>
</dbReference>
<dbReference type="InterPro" id="IPR027417">
    <property type="entry name" value="P-loop_NTPase"/>
</dbReference>
<keyword evidence="7" id="KW-0547">Nucleotide-binding</keyword>
<feature type="region of interest" description="Disordered" evidence="12">
    <location>
        <begin position="203"/>
        <end position="250"/>
    </location>
</feature>
<dbReference type="Gene3D" id="3.40.50.300">
    <property type="entry name" value="P-loop containing nucleotide triphosphate hydrolases"/>
    <property type="match status" value="1"/>
</dbReference>
<dbReference type="EMBL" id="KB364426">
    <property type="protein sequence ID" value="ELV12595.1"/>
    <property type="molecule type" value="Genomic_DNA"/>
</dbReference>
<evidence type="ECO:0000256" key="1">
    <source>
        <dbReference type="ARBA" id="ARBA00004286"/>
    </source>
</evidence>
<evidence type="ECO:0000256" key="4">
    <source>
        <dbReference type="ARBA" id="ARBA00022454"/>
    </source>
</evidence>
<keyword evidence="10" id="KW-0234">DNA repair</keyword>
<keyword evidence="9" id="KW-0238">DNA-binding</keyword>
<dbReference type="InterPro" id="IPR003892">
    <property type="entry name" value="CUE"/>
</dbReference>
<feature type="domain" description="CUE" evidence="13">
    <location>
        <begin position="251"/>
        <end position="297"/>
    </location>
</feature>
<comment type="similarity">
    <text evidence="2">Belongs to the SNF2/RAD54 helicase family.</text>
</comment>
<keyword evidence="8" id="KW-0156">Chromatin regulator</keyword>
<dbReference type="PROSITE" id="PS51192">
    <property type="entry name" value="HELICASE_ATP_BIND_1"/>
    <property type="match status" value="1"/>
</dbReference>
<comment type="subcellular location">
    <subcellularLocation>
        <location evidence="1">Chromosome</location>
    </subcellularLocation>
</comment>
<dbReference type="Gene3D" id="3.40.50.10810">
    <property type="entry name" value="Tandem AAA-ATPase domain"/>
    <property type="match status" value="1"/>
</dbReference>
<dbReference type="InterPro" id="IPR038718">
    <property type="entry name" value="SNF2-like_sf"/>
</dbReference>
<evidence type="ECO:0000256" key="12">
    <source>
        <dbReference type="SAM" id="MobiDB-lite"/>
    </source>
</evidence>
<keyword evidence="7" id="KW-0067">ATP-binding</keyword>
<dbReference type="InterPro" id="IPR014001">
    <property type="entry name" value="Helicase_ATP-bd"/>
</dbReference>
<dbReference type="InterPro" id="IPR001650">
    <property type="entry name" value="Helicase_C-like"/>
</dbReference>
<evidence type="ECO:0000256" key="2">
    <source>
        <dbReference type="ARBA" id="ARBA00007025"/>
    </source>
</evidence>
<protein>
    <recommendedName>
        <fullName evidence="3">DNA helicase</fullName>
        <ecNumber evidence="3">3.6.4.12</ecNumber>
    </recommendedName>
</protein>
<reference evidence="17" key="1">
    <citation type="submission" date="2012-07" db="EMBL/GenBank/DDBJ databases">
        <title>Genome of the Chinese tree shrew, a rising model animal genetically related to primates.</title>
        <authorList>
            <person name="Zhang G."/>
            <person name="Fan Y."/>
            <person name="Yao Y."/>
            <person name="Huang Z."/>
        </authorList>
    </citation>
    <scope>NUCLEOTIDE SEQUENCE [LARGE SCALE GENOMIC DNA]</scope>
</reference>
<evidence type="ECO:0000256" key="3">
    <source>
        <dbReference type="ARBA" id="ARBA00012551"/>
    </source>
</evidence>
<keyword evidence="5" id="KW-0227">DNA damage</keyword>
<organism evidence="16 17">
    <name type="scientific">Tupaia chinensis</name>
    <name type="common">Chinese tree shrew</name>
    <name type="synonym">Tupaia belangeri chinensis</name>
    <dbReference type="NCBI Taxonomy" id="246437"/>
    <lineage>
        <taxon>Eukaryota</taxon>
        <taxon>Metazoa</taxon>
        <taxon>Chordata</taxon>
        <taxon>Craniata</taxon>
        <taxon>Vertebrata</taxon>
        <taxon>Euteleostomi</taxon>
        <taxon>Mammalia</taxon>
        <taxon>Eutheria</taxon>
        <taxon>Euarchontoglires</taxon>
        <taxon>Scandentia</taxon>
        <taxon>Tupaiidae</taxon>
        <taxon>Tupaia</taxon>
    </lineage>
</organism>
<evidence type="ECO:0000259" key="15">
    <source>
        <dbReference type="PROSITE" id="PS51194"/>
    </source>
</evidence>
<dbReference type="GO" id="GO:0005694">
    <property type="term" value="C:chromosome"/>
    <property type="evidence" value="ECO:0007669"/>
    <property type="project" value="UniProtKB-SubCell"/>
</dbReference>
<dbReference type="GO" id="GO:0003677">
    <property type="term" value="F:DNA binding"/>
    <property type="evidence" value="ECO:0007669"/>
    <property type="project" value="UniProtKB-KW"/>
</dbReference>
<feature type="compositionally biased region" description="Basic and acidic residues" evidence="12">
    <location>
        <begin position="7"/>
        <end position="19"/>
    </location>
</feature>
<dbReference type="InParanoid" id="L8YCA5"/>
<evidence type="ECO:0000256" key="9">
    <source>
        <dbReference type="ARBA" id="ARBA00023125"/>
    </source>
</evidence>
<evidence type="ECO:0000256" key="5">
    <source>
        <dbReference type="ARBA" id="ARBA00022763"/>
    </source>
</evidence>
<dbReference type="GO" id="GO:0003678">
    <property type="term" value="F:DNA helicase activity"/>
    <property type="evidence" value="ECO:0007669"/>
    <property type="project" value="UniProtKB-EC"/>
</dbReference>
<dbReference type="AlphaFoldDB" id="L8YCA5"/>
<dbReference type="GO" id="GO:0016787">
    <property type="term" value="F:hydrolase activity"/>
    <property type="evidence" value="ECO:0007669"/>
    <property type="project" value="UniProtKB-KW"/>
</dbReference>
<dbReference type="GO" id="GO:0005524">
    <property type="term" value="F:ATP binding"/>
    <property type="evidence" value="ECO:0007669"/>
    <property type="project" value="InterPro"/>
</dbReference>
<dbReference type="Pfam" id="PF00176">
    <property type="entry name" value="SNF2-rel_dom"/>
    <property type="match status" value="1"/>
</dbReference>
<evidence type="ECO:0000256" key="7">
    <source>
        <dbReference type="ARBA" id="ARBA00022806"/>
    </source>
</evidence>
<gene>
    <name evidence="16" type="ORF">TREES_T100009480</name>
</gene>
<dbReference type="STRING" id="246437.L8YCA5"/>
<dbReference type="Pfam" id="PF00271">
    <property type="entry name" value="Helicase_C"/>
    <property type="match status" value="1"/>
</dbReference>
<dbReference type="InterPro" id="IPR049730">
    <property type="entry name" value="SNF2/RAD54-like_C"/>
</dbReference>
<evidence type="ECO:0000256" key="11">
    <source>
        <dbReference type="ARBA" id="ARBA00048432"/>
    </source>
</evidence>
<dbReference type="FunFam" id="3.40.50.300:FF:000639">
    <property type="entry name" value="SWI/SNF-related matrix-associated actin-dependent regulator of chromatin subfamily A containing DEAD/H box 1 isoform X1"/>
    <property type="match status" value="1"/>
</dbReference>
<evidence type="ECO:0000259" key="14">
    <source>
        <dbReference type="PROSITE" id="PS51192"/>
    </source>
</evidence>
<dbReference type="InterPro" id="IPR000330">
    <property type="entry name" value="SNF2_N"/>
</dbReference>
<feature type="domain" description="Helicase ATP-binding" evidence="14">
    <location>
        <begin position="452"/>
        <end position="568"/>
    </location>
</feature>
<reference evidence="17" key="2">
    <citation type="journal article" date="2013" name="Nat. Commun.">
        <title>Genome of the Chinese tree shrew.</title>
        <authorList>
            <person name="Fan Y."/>
            <person name="Huang Z.Y."/>
            <person name="Cao C.C."/>
            <person name="Chen C.S."/>
            <person name="Chen Y.X."/>
            <person name="Fan D.D."/>
            <person name="He J."/>
            <person name="Hou H.L."/>
            <person name="Hu L."/>
            <person name="Hu X.T."/>
            <person name="Jiang X.T."/>
            <person name="Lai R."/>
            <person name="Lang Y.S."/>
            <person name="Liang B."/>
            <person name="Liao S.G."/>
            <person name="Mu D."/>
            <person name="Ma Y.Y."/>
            <person name="Niu Y.Y."/>
            <person name="Sun X.Q."/>
            <person name="Xia J.Q."/>
            <person name="Xiao J."/>
            <person name="Xiong Z.Q."/>
            <person name="Xu L."/>
            <person name="Yang L."/>
            <person name="Zhang Y."/>
            <person name="Zhao W."/>
            <person name="Zhao X.D."/>
            <person name="Zheng Y.T."/>
            <person name="Zhou J.M."/>
            <person name="Zhu Y.B."/>
            <person name="Zhang G.J."/>
            <person name="Wang J."/>
            <person name="Yao Y.G."/>
        </authorList>
    </citation>
    <scope>NUCLEOTIDE SEQUENCE [LARGE SCALE GENOMIC DNA]</scope>
</reference>
<dbReference type="SMART" id="SM00490">
    <property type="entry name" value="HELICc"/>
    <property type="match status" value="1"/>
</dbReference>
<dbReference type="GO" id="GO:0006325">
    <property type="term" value="P:chromatin organization"/>
    <property type="evidence" value="ECO:0007669"/>
    <property type="project" value="UniProtKB-KW"/>
</dbReference>
<dbReference type="SUPFAM" id="SSF52540">
    <property type="entry name" value="P-loop containing nucleoside triphosphate hydrolases"/>
    <property type="match status" value="2"/>
</dbReference>
<keyword evidence="7" id="KW-0347">Helicase</keyword>
<dbReference type="CDD" id="cd18793">
    <property type="entry name" value="SF2_C_SNF"/>
    <property type="match status" value="1"/>
</dbReference>
<dbReference type="PROSITE" id="PS51194">
    <property type="entry name" value="HELICASE_CTER"/>
    <property type="match status" value="1"/>
</dbReference>
<comment type="catalytic activity">
    <reaction evidence="11">
        <text>ATP + H2O = ADP + phosphate + H(+)</text>
        <dbReference type="Rhea" id="RHEA:13065"/>
        <dbReference type="ChEBI" id="CHEBI:15377"/>
        <dbReference type="ChEBI" id="CHEBI:15378"/>
        <dbReference type="ChEBI" id="CHEBI:30616"/>
        <dbReference type="ChEBI" id="CHEBI:43474"/>
        <dbReference type="ChEBI" id="CHEBI:456216"/>
        <dbReference type="EC" id="3.6.4.12"/>
    </reaction>
    <physiologicalReaction direction="left-to-right" evidence="11">
        <dbReference type="Rhea" id="RHEA:13066"/>
    </physiologicalReaction>
</comment>
<dbReference type="FunCoup" id="L8YCA5">
    <property type="interactions" value="2788"/>
</dbReference>
<dbReference type="PROSITE" id="PS51140">
    <property type="entry name" value="CUE"/>
    <property type="match status" value="2"/>
</dbReference>